<comment type="subcellular location">
    <subcellularLocation>
        <location evidence="1">Cell envelope</location>
    </subcellularLocation>
</comment>
<dbReference type="InterPro" id="IPR000914">
    <property type="entry name" value="SBP_5_dom"/>
</dbReference>
<dbReference type="FunFam" id="3.90.76.10:FF:000001">
    <property type="entry name" value="Oligopeptide ABC transporter substrate-binding protein"/>
    <property type="match status" value="1"/>
</dbReference>
<keyword evidence="9" id="KW-1185">Reference proteome</keyword>
<keyword evidence="5" id="KW-0571">Peptide transport</keyword>
<sequence length="541" mass="61317">MKKSYHLIACLVIGLLFICGCSKNSSSSSKGKEVNLALISELTSGDLATVTDTNTFTMFNNVQEGLYRFDENNHLQKALVKEDPKISEDQLTYTFKLREGAKWSNGDPVTAKDFEYGWRRMCDPKTGAGGAYFFDYVIKNAHQVIYEKAPVDSLGVKALDDYTLEVSLAYPVPYFLDLLADPLYFPHNQKAVEKFGDKFGSSSETMVYNGPFVLKNWTGSTAEWAYEKNPDYWDKDNVHVDKVNIQVVKEDATAVNLFELGKLDWLQLRGEYSKQYAKNPCFVSVPQKASMYLTMNQTDKSLLKNKNLRLAIAYAFDRKQLTERVLGDGSIPLGTLTPPDFVKTADGKDYIEGVQNKHEKNPELAKEFLQKAKAELGKDKFKLEYLAVDDESSKLVAEYLQGQIQETLPDVQITIKTVPSKSLFPTLKKGEFDMARTGWGPDFFDPITFLNLFEGKSKYNDGKYTNAAFDQLVHRSKIEDAKDKDLRMKDMQEAESIFLKEAGAPTLYAKALATLHKPHMKKFFIDPLTGQQTYKFIELEK</sequence>
<protein>
    <submittedName>
        <fullName evidence="8">Peptide ABC transporter substrate-binding protein</fullName>
    </submittedName>
</protein>
<reference evidence="8 9" key="1">
    <citation type="submission" date="2017-12" db="EMBL/GenBank/DDBJ databases">
        <title>Phylogenetic diversity of female urinary microbiome.</title>
        <authorList>
            <person name="Thomas-White K."/>
            <person name="Wolfe A.J."/>
        </authorList>
    </citation>
    <scope>NUCLEOTIDE SEQUENCE [LARGE SCALE GENOMIC DNA]</scope>
    <source>
        <strain evidence="8 9">UMB0844</strain>
    </source>
</reference>
<evidence type="ECO:0000256" key="3">
    <source>
        <dbReference type="ARBA" id="ARBA00022448"/>
    </source>
</evidence>
<dbReference type="Gene3D" id="3.10.105.10">
    <property type="entry name" value="Dipeptide-binding Protein, Domain 3"/>
    <property type="match status" value="1"/>
</dbReference>
<keyword evidence="5" id="KW-0653">Protein transport</keyword>
<dbReference type="Pfam" id="PF00496">
    <property type="entry name" value="SBP_bac_5"/>
    <property type="match status" value="1"/>
</dbReference>
<evidence type="ECO:0000256" key="6">
    <source>
        <dbReference type="SAM" id="SignalP"/>
    </source>
</evidence>
<dbReference type="Proteomes" id="UP000234775">
    <property type="component" value="Unassembled WGS sequence"/>
</dbReference>
<evidence type="ECO:0000256" key="5">
    <source>
        <dbReference type="ARBA" id="ARBA00022856"/>
    </source>
</evidence>
<evidence type="ECO:0000313" key="9">
    <source>
        <dbReference type="Proteomes" id="UP000234775"/>
    </source>
</evidence>
<dbReference type="EMBL" id="PKGZ01000002">
    <property type="protein sequence ID" value="PKY91724.1"/>
    <property type="molecule type" value="Genomic_DNA"/>
</dbReference>
<dbReference type="PIRSF" id="PIRSF002741">
    <property type="entry name" value="MppA"/>
    <property type="match status" value="1"/>
</dbReference>
<dbReference type="RefSeq" id="WP_060936368.1">
    <property type="nucleotide sequence ID" value="NZ_CP118095.1"/>
</dbReference>
<keyword evidence="4 6" id="KW-0732">Signal</keyword>
<dbReference type="PROSITE" id="PS51257">
    <property type="entry name" value="PROKAR_LIPOPROTEIN"/>
    <property type="match status" value="1"/>
</dbReference>
<comment type="similarity">
    <text evidence="2">Belongs to the bacterial solute-binding protein 5 family.</text>
</comment>
<accession>A0A2I1K7V7</accession>
<dbReference type="GO" id="GO:0015833">
    <property type="term" value="P:peptide transport"/>
    <property type="evidence" value="ECO:0007669"/>
    <property type="project" value="UniProtKB-KW"/>
</dbReference>
<dbReference type="FunFam" id="3.10.105.10:FF:000001">
    <property type="entry name" value="Oligopeptide ABC transporter, oligopeptide-binding protein"/>
    <property type="match status" value="1"/>
</dbReference>
<dbReference type="OrthoDB" id="9801912at2"/>
<proteinExistence type="inferred from homology"/>
<dbReference type="PANTHER" id="PTHR30290:SF10">
    <property type="entry name" value="PERIPLASMIC OLIGOPEPTIDE-BINDING PROTEIN-RELATED"/>
    <property type="match status" value="1"/>
</dbReference>
<feature type="domain" description="Solute-binding protein family 5" evidence="7">
    <location>
        <begin position="76"/>
        <end position="460"/>
    </location>
</feature>
<evidence type="ECO:0000256" key="4">
    <source>
        <dbReference type="ARBA" id="ARBA00022729"/>
    </source>
</evidence>
<feature type="chain" id="PRO_5039617264" evidence="6">
    <location>
        <begin position="25"/>
        <end position="541"/>
    </location>
</feature>
<dbReference type="InterPro" id="IPR039424">
    <property type="entry name" value="SBP_5"/>
</dbReference>
<dbReference type="Gene3D" id="3.90.76.10">
    <property type="entry name" value="Dipeptide-binding Protein, Domain 1"/>
    <property type="match status" value="1"/>
</dbReference>
<dbReference type="AlphaFoldDB" id="A0A2I1K7V7"/>
<keyword evidence="3" id="KW-0813">Transport</keyword>
<name>A0A2I1K7V7_9LACT</name>
<dbReference type="InterPro" id="IPR030678">
    <property type="entry name" value="Peptide/Ni-bd"/>
</dbReference>
<dbReference type="CDD" id="cd08504">
    <property type="entry name" value="PBP2_OppA"/>
    <property type="match status" value="1"/>
</dbReference>
<feature type="signal peptide" evidence="6">
    <location>
        <begin position="1"/>
        <end position="24"/>
    </location>
</feature>
<dbReference type="SUPFAM" id="SSF53850">
    <property type="entry name" value="Periplasmic binding protein-like II"/>
    <property type="match status" value="1"/>
</dbReference>
<organism evidence="8 9">
    <name type="scientific">Aerococcus christensenii</name>
    <dbReference type="NCBI Taxonomy" id="87541"/>
    <lineage>
        <taxon>Bacteria</taxon>
        <taxon>Bacillati</taxon>
        <taxon>Bacillota</taxon>
        <taxon>Bacilli</taxon>
        <taxon>Lactobacillales</taxon>
        <taxon>Aerococcaceae</taxon>
        <taxon>Aerococcus</taxon>
    </lineage>
</organism>
<gene>
    <name evidence="8" type="ORF">CYJ27_03380</name>
</gene>
<evidence type="ECO:0000256" key="2">
    <source>
        <dbReference type="ARBA" id="ARBA00005695"/>
    </source>
</evidence>
<dbReference type="GO" id="GO:1904680">
    <property type="term" value="F:peptide transmembrane transporter activity"/>
    <property type="evidence" value="ECO:0007669"/>
    <property type="project" value="TreeGrafter"/>
</dbReference>
<dbReference type="Gene3D" id="3.40.190.10">
    <property type="entry name" value="Periplasmic binding protein-like II"/>
    <property type="match status" value="1"/>
</dbReference>
<evidence type="ECO:0000256" key="1">
    <source>
        <dbReference type="ARBA" id="ARBA00004196"/>
    </source>
</evidence>
<dbReference type="GO" id="GO:0030288">
    <property type="term" value="C:outer membrane-bounded periplasmic space"/>
    <property type="evidence" value="ECO:0007669"/>
    <property type="project" value="UniProtKB-ARBA"/>
</dbReference>
<evidence type="ECO:0000313" key="8">
    <source>
        <dbReference type="EMBL" id="PKY91724.1"/>
    </source>
</evidence>
<dbReference type="PANTHER" id="PTHR30290">
    <property type="entry name" value="PERIPLASMIC BINDING COMPONENT OF ABC TRANSPORTER"/>
    <property type="match status" value="1"/>
</dbReference>
<evidence type="ECO:0000259" key="7">
    <source>
        <dbReference type="Pfam" id="PF00496"/>
    </source>
</evidence>
<dbReference type="GO" id="GO:0043190">
    <property type="term" value="C:ATP-binding cassette (ABC) transporter complex"/>
    <property type="evidence" value="ECO:0007669"/>
    <property type="project" value="InterPro"/>
</dbReference>
<comment type="caution">
    <text evidence="8">The sequence shown here is derived from an EMBL/GenBank/DDBJ whole genome shotgun (WGS) entry which is preliminary data.</text>
</comment>